<dbReference type="EMBL" id="LNZH02000152">
    <property type="protein sequence ID" value="OCB89595.1"/>
    <property type="molecule type" value="Genomic_DNA"/>
</dbReference>
<keyword evidence="4" id="KW-0378">Hydrolase</keyword>
<evidence type="ECO:0000256" key="2">
    <source>
        <dbReference type="ARBA" id="ARBA00022670"/>
    </source>
</evidence>
<evidence type="ECO:0000256" key="5">
    <source>
        <dbReference type="ARBA" id="ARBA00022833"/>
    </source>
</evidence>
<evidence type="ECO:0000256" key="4">
    <source>
        <dbReference type="ARBA" id="ARBA00022801"/>
    </source>
</evidence>
<organism evidence="8 9">
    <name type="scientific">Sanghuangporus baumii</name>
    <name type="common">Phellinus baumii</name>
    <dbReference type="NCBI Taxonomy" id="108892"/>
    <lineage>
        <taxon>Eukaryota</taxon>
        <taxon>Fungi</taxon>
        <taxon>Dikarya</taxon>
        <taxon>Basidiomycota</taxon>
        <taxon>Agaricomycotina</taxon>
        <taxon>Agaricomycetes</taxon>
        <taxon>Hymenochaetales</taxon>
        <taxon>Hymenochaetaceae</taxon>
        <taxon>Sanghuangporus</taxon>
    </lineage>
</organism>
<proteinExistence type="predicted"/>
<keyword evidence="9" id="KW-1185">Reference proteome</keyword>
<keyword evidence="2" id="KW-0645">Protease</keyword>
<dbReference type="GO" id="GO:0046872">
    <property type="term" value="F:metal ion binding"/>
    <property type="evidence" value="ECO:0007669"/>
    <property type="project" value="UniProtKB-KW"/>
</dbReference>
<evidence type="ECO:0000313" key="8">
    <source>
        <dbReference type="EMBL" id="OCB89595.1"/>
    </source>
</evidence>
<comment type="caution">
    <text evidence="8">The sequence shown here is derived from an EMBL/GenBank/DDBJ whole genome shotgun (WGS) entry which is preliminary data.</text>
</comment>
<evidence type="ECO:0000256" key="3">
    <source>
        <dbReference type="ARBA" id="ARBA00022723"/>
    </source>
</evidence>
<dbReference type="CDD" id="cd07331">
    <property type="entry name" value="M48C_Oma1_like"/>
    <property type="match status" value="1"/>
</dbReference>
<dbReference type="GO" id="GO:0034982">
    <property type="term" value="P:mitochondrial protein processing"/>
    <property type="evidence" value="ECO:0007669"/>
    <property type="project" value="TreeGrafter"/>
</dbReference>
<keyword evidence="3" id="KW-0479">Metal-binding</keyword>
<dbReference type="InterPro" id="IPR001915">
    <property type="entry name" value="Peptidase_M48"/>
</dbReference>
<dbReference type="OrthoDB" id="7464992at2759"/>
<dbReference type="GO" id="GO:0005743">
    <property type="term" value="C:mitochondrial inner membrane"/>
    <property type="evidence" value="ECO:0007669"/>
    <property type="project" value="TreeGrafter"/>
</dbReference>
<dbReference type="GO" id="GO:0004222">
    <property type="term" value="F:metalloendopeptidase activity"/>
    <property type="evidence" value="ECO:0007669"/>
    <property type="project" value="InterPro"/>
</dbReference>
<reference evidence="8" key="1">
    <citation type="submission" date="2016-06" db="EMBL/GenBank/DDBJ databases">
        <title>Draft Genome sequence of the fungus Inonotus baumii.</title>
        <authorList>
            <person name="Zhu H."/>
            <person name="Lin W."/>
        </authorList>
    </citation>
    <scope>NUCLEOTIDE SEQUENCE</scope>
    <source>
        <strain evidence="8">821</strain>
    </source>
</reference>
<dbReference type="PANTHER" id="PTHR22726:SF1">
    <property type="entry name" value="METALLOENDOPEPTIDASE OMA1, MITOCHONDRIAL"/>
    <property type="match status" value="1"/>
</dbReference>
<accession>A0A9Q5N757</accession>
<dbReference type="Pfam" id="PF01435">
    <property type="entry name" value="Peptidase_M48"/>
    <property type="match status" value="1"/>
</dbReference>
<dbReference type="Proteomes" id="UP000757232">
    <property type="component" value="Unassembled WGS sequence"/>
</dbReference>
<keyword evidence="5" id="KW-0862">Zinc</keyword>
<evidence type="ECO:0000256" key="6">
    <source>
        <dbReference type="ARBA" id="ARBA00023049"/>
    </source>
</evidence>
<dbReference type="Gene3D" id="3.30.2010.10">
    <property type="entry name" value="Metalloproteases ('zincins'), catalytic domain"/>
    <property type="match status" value="1"/>
</dbReference>
<dbReference type="PANTHER" id="PTHR22726">
    <property type="entry name" value="METALLOENDOPEPTIDASE OMA1"/>
    <property type="match status" value="1"/>
</dbReference>
<sequence>MTTVLRPIARRPFPLARCTMHPALPTLVRPLTALRRNAPFRPNKRDLHGIVPRTSSSVPYPNRSILGKIPSIRIRDPHNKFFLYSRYPIQWRFFSEFRDKPSPKQAEPSLWSQLDPRAQLAAFLLVLAALYFASHLERVPETGRWRFMAVSEEVEVQLQDDQYNDLLKEFRGRILPPDHPLTRQIESVVSTILEANGLGILSSTYPQSLNQKVINGPGPDVEIWDPDSSQTETDLVTDDSSTLDTYDAKSRRKWNLLVVADDNIVNAMVVNGNIVVFTGILPVAYDIDGLAAVLSHEIAHVVARHLSEKLSARVLIEGLFYALRFLGFDLGLGPVVVDFLYHLPNSRAMELEADKIGLQLAARACFDPRGAVSMQTRLAKLEAQHSSRLNLSFLQTHPAGVTRVKLLKDALPEAFALRAASSACAQLEDDFDAFRAMVSNVRNEQEVDLPE</sequence>
<name>A0A9Q5N757_SANBA</name>
<feature type="domain" description="Peptidase M48" evidence="7">
    <location>
        <begin position="247"/>
        <end position="409"/>
    </location>
</feature>
<comment type="cofactor">
    <cofactor evidence="1">
        <name>Zn(2+)</name>
        <dbReference type="ChEBI" id="CHEBI:29105"/>
    </cofactor>
</comment>
<evidence type="ECO:0000313" key="9">
    <source>
        <dbReference type="Proteomes" id="UP000757232"/>
    </source>
</evidence>
<dbReference type="AlphaFoldDB" id="A0A9Q5N757"/>
<protein>
    <recommendedName>
        <fullName evidence="7">Peptidase M48 domain-containing protein</fullName>
    </recommendedName>
</protein>
<dbReference type="GO" id="GO:0006515">
    <property type="term" value="P:protein quality control for misfolded or incompletely synthesized proteins"/>
    <property type="evidence" value="ECO:0007669"/>
    <property type="project" value="TreeGrafter"/>
</dbReference>
<gene>
    <name evidence="8" type="ORF">A7U60_g3193</name>
</gene>
<keyword evidence="6" id="KW-0482">Metalloprotease</keyword>
<dbReference type="InterPro" id="IPR051156">
    <property type="entry name" value="Mito/Outer_Membr_Metalloprot"/>
</dbReference>
<evidence type="ECO:0000256" key="1">
    <source>
        <dbReference type="ARBA" id="ARBA00001947"/>
    </source>
</evidence>
<evidence type="ECO:0000259" key="7">
    <source>
        <dbReference type="Pfam" id="PF01435"/>
    </source>
</evidence>